<dbReference type="AlphaFoldDB" id="A0A3S4CDH1"/>
<feature type="domain" description="HTH araC/xylS-type" evidence="5">
    <location>
        <begin position="215"/>
        <end position="313"/>
    </location>
</feature>
<keyword evidence="6" id="KW-0489">Methyltransferase</keyword>
<dbReference type="PROSITE" id="PS00041">
    <property type="entry name" value="HTH_ARAC_FAMILY_1"/>
    <property type="match status" value="1"/>
</dbReference>
<protein>
    <submittedName>
        <fullName evidence="6">Bifunctional transcriptional activator/DNA repair enzyme AdaA</fullName>
        <ecNumber evidence="6">2.1.1.-</ecNumber>
    </submittedName>
</protein>
<keyword evidence="1" id="KW-0805">Transcription regulation</keyword>
<keyword evidence="2" id="KW-0238">DNA-binding</keyword>
<dbReference type="OrthoDB" id="9803764at2"/>
<dbReference type="GO" id="GO:0008168">
    <property type="term" value="F:methyltransferase activity"/>
    <property type="evidence" value="ECO:0007669"/>
    <property type="project" value="UniProtKB-KW"/>
</dbReference>
<keyword evidence="3" id="KW-0010">Activator</keyword>
<dbReference type="GO" id="GO:0032259">
    <property type="term" value="P:methylation"/>
    <property type="evidence" value="ECO:0007669"/>
    <property type="project" value="UniProtKB-KW"/>
</dbReference>
<proteinExistence type="predicted"/>
<dbReference type="Gene3D" id="1.10.10.60">
    <property type="entry name" value="Homeodomain-like"/>
    <property type="match status" value="1"/>
</dbReference>
<dbReference type="GO" id="GO:0003700">
    <property type="term" value="F:DNA-binding transcription factor activity"/>
    <property type="evidence" value="ECO:0007669"/>
    <property type="project" value="InterPro"/>
</dbReference>
<dbReference type="PANTHER" id="PTHR46796">
    <property type="entry name" value="HTH-TYPE TRANSCRIPTIONAL ACTIVATOR RHAS-RELATED"/>
    <property type="match status" value="1"/>
</dbReference>
<evidence type="ECO:0000256" key="3">
    <source>
        <dbReference type="ARBA" id="ARBA00023159"/>
    </source>
</evidence>
<dbReference type="GO" id="GO:0043565">
    <property type="term" value="F:sequence-specific DNA binding"/>
    <property type="evidence" value="ECO:0007669"/>
    <property type="project" value="InterPro"/>
</dbReference>
<dbReference type="InterPro" id="IPR009057">
    <property type="entry name" value="Homeodomain-like_sf"/>
</dbReference>
<dbReference type="InterPro" id="IPR050204">
    <property type="entry name" value="AraC_XylS_family_regulators"/>
</dbReference>
<keyword evidence="7" id="KW-1185">Reference proteome</keyword>
<dbReference type="InterPro" id="IPR018060">
    <property type="entry name" value="HTH_AraC"/>
</dbReference>
<gene>
    <name evidence="6" type="primary">adaA</name>
    <name evidence="6" type="ORF">DEVEQU_02741</name>
</gene>
<evidence type="ECO:0000256" key="4">
    <source>
        <dbReference type="ARBA" id="ARBA00023163"/>
    </source>
</evidence>
<organism evidence="6 7">
    <name type="scientific">Devosia equisanguinis</name>
    <dbReference type="NCBI Taxonomy" id="2490941"/>
    <lineage>
        <taxon>Bacteria</taxon>
        <taxon>Pseudomonadati</taxon>
        <taxon>Pseudomonadota</taxon>
        <taxon>Alphaproteobacteria</taxon>
        <taxon>Hyphomicrobiales</taxon>
        <taxon>Devosiaceae</taxon>
        <taxon>Devosia</taxon>
    </lineage>
</organism>
<dbReference type="SMART" id="SM00342">
    <property type="entry name" value="HTH_ARAC"/>
    <property type="match status" value="1"/>
</dbReference>
<dbReference type="PANTHER" id="PTHR46796:SF6">
    <property type="entry name" value="ARAC SUBFAMILY"/>
    <property type="match status" value="1"/>
</dbReference>
<dbReference type="Pfam" id="PF02311">
    <property type="entry name" value="AraC_binding"/>
    <property type="match status" value="1"/>
</dbReference>
<evidence type="ECO:0000313" key="6">
    <source>
        <dbReference type="EMBL" id="VDS05599.1"/>
    </source>
</evidence>
<dbReference type="EC" id="2.1.1.-" evidence="6"/>
<dbReference type="SUPFAM" id="SSF46689">
    <property type="entry name" value="Homeodomain-like"/>
    <property type="match status" value="2"/>
</dbReference>
<dbReference type="InterPro" id="IPR037923">
    <property type="entry name" value="HTH-like"/>
</dbReference>
<keyword evidence="4" id="KW-0804">Transcription</keyword>
<dbReference type="Proteomes" id="UP000268844">
    <property type="component" value="Unassembled WGS sequence"/>
</dbReference>
<evidence type="ECO:0000256" key="2">
    <source>
        <dbReference type="ARBA" id="ARBA00023125"/>
    </source>
</evidence>
<evidence type="ECO:0000256" key="1">
    <source>
        <dbReference type="ARBA" id="ARBA00023015"/>
    </source>
</evidence>
<sequence>MVPRTLTSVAIASVNAADGVEKACANPGNFVLKHLLDHGHDLRRVELPRSVAPLHCMAVSAGYEQRMNEVYSWDGLARGTAPFLVIQHTTVGEGRLDYAGTQFRLTPGDTMLVTMPHAHRYWLDRGGHWEYFWLLLNGREALRLAREILDGAGPVLKPSPALIDRLAGACLDILTLSDPTPGAASSAAYAAMSALHDAAFAARPLPERELSAAIARVTAYIDANLSAPLQVERLASLAEMSRAHFVRRFSAATGISPSDYVQARRLDRIERLLLATEMTVTEIARATGFADGNYLAKAFRRARGLSPLQFRATRQEAG</sequence>
<dbReference type="SUPFAM" id="SSF51215">
    <property type="entry name" value="Regulatory protein AraC"/>
    <property type="match status" value="1"/>
</dbReference>
<evidence type="ECO:0000259" key="5">
    <source>
        <dbReference type="PROSITE" id="PS01124"/>
    </source>
</evidence>
<reference evidence="6 7" key="1">
    <citation type="submission" date="2018-12" db="EMBL/GenBank/DDBJ databases">
        <authorList>
            <person name="Criscuolo A."/>
        </authorList>
    </citation>
    <scope>NUCLEOTIDE SEQUENCE [LARGE SCALE GENOMIC DNA]</scope>
    <source>
        <strain evidence="6">ACIP1116281</strain>
    </source>
</reference>
<dbReference type="InterPro" id="IPR003313">
    <property type="entry name" value="AraC-bd"/>
</dbReference>
<accession>A0A3S4CDH1</accession>
<evidence type="ECO:0000313" key="7">
    <source>
        <dbReference type="Proteomes" id="UP000268844"/>
    </source>
</evidence>
<name>A0A3S4CDH1_9HYPH</name>
<dbReference type="InterPro" id="IPR018062">
    <property type="entry name" value="HTH_AraC-typ_CS"/>
</dbReference>
<dbReference type="EMBL" id="UZWD01000034">
    <property type="protein sequence ID" value="VDS05599.1"/>
    <property type="molecule type" value="Genomic_DNA"/>
</dbReference>
<keyword evidence="6" id="KW-0808">Transferase</keyword>
<dbReference type="PROSITE" id="PS01124">
    <property type="entry name" value="HTH_ARAC_FAMILY_2"/>
    <property type="match status" value="1"/>
</dbReference>
<dbReference type="Pfam" id="PF12833">
    <property type="entry name" value="HTH_18"/>
    <property type="match status" value="1"/>
</dbReference>